<reference evidence="1 4" key="1">
    <citation type="submission" date="2016-10" db="EMBL/GenBank/DDBJ databases">
        <authorList>
            <person name="de Groot N.N."/>
        </authorList>
    </citation>
    <scope>NUCLEOTIDE SEQUENCE [LARGE SCALE GENOMIC DNA]</scope>
    <source>
        <strain evidence="1 4">CCM 7361</strain>
    </source>
</reference>
<dbReference type="Proteomes" id="UP000199693">
    <property type="component" value="Unassembled WGS sequence"/>
</dbReference>
<protein>
    <recommendedName>
        <fullName evidence="5">RNHCP domain-containing protein</fullName>
    </recommendedName>
</protein>
<evidence type="ECO:0008006" key="5">
    <source>
        <dbReference type="Google" id="ProtNLM"/>
    </source>
</evidence>
<organism evidence="1 4">
    <name type="scientific">Pseudomonas delhiensis</name>
    <dbReference type="NCBI Taxonomy" id="366289"/>
    <lineage>
        <taxon>Bacteria</taxon>
        <taxon>Pseudomonadati</taxon>
        <taxon>Pseudomonadota</taxon>
        <taxon>Gammaproteobacteria</taxon>
        <taxon>Pseudomonadales</taxon>
        <taxon>Pseudomonadaceae</taxon>
        <taxon>Pseudomonas</taxon>
    </lineage>
</organism>
<dbReference type="Proteomes" id="UP000198309">
    <property type="component" value="Unassembled WGS sequence"/>
</dbReference>
<evidence type="ECO:0000313" key="1">
    <source>
        <dbReference type="EMBL" id="SDI99961.1"/>
    </source>
</evidence>
<accession>A0A239K1D6</accession>
<sequence>MRLRCLFLGCRWSEGVPTRVGDVLMLHQRCSHCGAQRYLSTEEAEPEVIDPGA</sequence>
<dbReference type="NCBIfam" id="NF041603">
    <property type="entry name" value="Cys_rich_47"/>
    <property type="match status" value="1"/>
</dbReference>
<name>A0A239K1D6_9PSED</name>
<dbReference type="InterPro" id="IPR048088">
    <property type="entry name" value="Cys_rich_PSPA7_2676-like"/>
</dbReference>
<evidence type="ECO:0000313" key="3">
    <source>
        <dbReference type="Proteomes" id="UP000198309"/>
    </source>
</evidence>
<gene>
    <name evidence="1" type="ORF">SAMN05216189_101171</name>
    <name evidence="2" type="ORF">SAMN06295949_11471</name>
</gene>
<dbReference type="AlphaFoldDB" id="A0A239K1D6"/>
<dbReference type="EMBL" id="FZPC01000014">
    <property type="protein sequence ID" value="SNT12126.1"/>
    <property type="molecule type" value="Genomic_DNA"/>
</dbReference>
<keyword evidence="3" id="KW-1185">Reference proteome</keyword>
<dbReference type="RefSeq" id="WP_167364790.1">
    <property type="nucleotide sequence ID" value="NZ_FNEC01000011.1"/>
</dbReference>
<reference evidence="2 3" key="2">
    <citation type="submission" date="2017-06" db="EMBL/GenBank/DDBJ databases">
        <authorList>
            <person name="Varghese N."/>
            <person name="Submissions S."/>
        </authorList>
    </citation>
    <scope>NUCLEOTIDE SEQUENCE [LARGE SCALE GENOMIC DNA]</scope>
    <source>
        <strain evidence="2 3">RLD-1</strain>
    </source>
</reference>
<proteinExistence type="predicted"/>
<dbReference type="EMBL" id="FNEC01000011">
    <property type="protein sequence ID" value="SDI99961.1"/>
    <property type="molecule type" value="Genomic_DNA"/>
</dbReference>
<evidence type="ECO:0000313" key="4">
    <source>
        <dbReference type="Proteomes" id="UP000199693"/>
    </source>
</evidence>
<evidence type="ECO:0000313" key="2">
    <source>
        <dbReference type="EMBL" id="SNT12126.1"/>
    </source>
</evidence>